<dbReference type="PANTHER" id="PTHR43899">
    <property type="entry name" value="RH59310P"/>
    <property type="match status" value="1"/>
</dbReference>
<evidence type="ECO:0000256" key="2">
    <source>
        <dbReference type="ARBA" id="ARBA00023002"/>
    </source>
</evidence>
<keyword evidence="4" id="KW-1185">Reference proteome</keyword>
<dbReference type="AlphaFoldDB" id="A0AAU9K983"/>
<keyword evidence="2" id="KW-0560">Oxidoreductase</keyword>
<sequence length="285" mass="31845">MDLIIRKLGLVSDRLPKSVAIALTIIGAIKVACILKTAISNAFYKKLCWPLNLSSLYGSYSRVLITEASTAIGQAWAEKFASKNFNLLLVGSNENSLTKLKVSLQLKYKVNIETLVIDLCERDASELVCSFIEEKKLEISVIVNIMKNVQIGKFRTLFNSDGKIEPGAFKEMVNENALNIIQSNIVFSTLVVRSLLPKLATRKYKSAVINCNLNIDSPYSSVYDATKDYLKTFTLRIAKETKKRVDVFSTSYKEGSEKRCVDEAMGSIGRNFEAPKGLKEIFFSH</sequence>
<name>A0AAU9K983_9CILI</name>
<dbReference type="InterPro" id="IPR036291">
    <property type="entry name" value="NAD(P)-bd_dom_sf"/>
</dbReference>
<dbReference type="PANTHER" id="PTHR43899:SF13">
    <property type="entry name" value="RH59310P"/>
    <property type="match status" value="1"/>
</dbReference>
<dbReference type="Gene3D" id="3.40.50.720">
    <property type="entry name" value="NAD(P)-binding Rossmann-like Domain"/>
    <property type="match status" value="1"/>
</dbReference>
<organism evidence="3 4">
    <name type="scientific">Blepharisma stoltei</name>
    <dbReference type="NCBI Taxonomy" id="1481888"/>
    <lineage>
        <taxon>Eukaryota</taxon>
        <taxon>Sar</taxon>
        <taxon>Alveolata</taxon>
        <taxon>Ciliophora</taxon>
        <taxon>Postciliodesmatophora</taxon>
        <taxon>Heterotrichea</taxon>
        <taxon>Heterotrichida</taxon>
        <taxon>Blepharismidae</taxon>
        <taxon>Blepharisma</taxon>
    </lineage>
</organism>
<accession>A0AAU9K983</accession>
<proteinExistence type="inferred from homology"/>
<gene>
    <name evidence="3" type="ORF">BSTOLATCC_MIC59517</name>
</gene>
<comment type="caution">
    <text evidence="3">The sequence shown here is derived from an EMBL/GenBank/DDBJ whole genome shotgun (WGS) entry which is preliminary data.</text>
</comment>
<dbReference type="Pfam" id="PF00106">
    <property type="entry name" value="adh_short"/>
    <property type="match status" value="1"/>
</dbReference>
<evidence type="ECO:0000256" key="1">
    <source>
        <dbReference type="ARBA" id="ARBA00006484"/>
    </source>
</evidence>
<evidence type="ECO:0000313" key="3">
    <source>
        <dbReference type="EMBL" id="CAG9333701.1"/>
    </source>
</evidence>
<reference evidence="3" key="1">
    <citation type="submission" date="2021-09" db="EMBL/GenBank/DDBJ databases">
        <authorList>
            <consortium name="AG Swart"/>
            <person name="Singh M."/>
            <person name="Singh A."/>
            <person name="Seah K."/>
            <person name="Emmerich C."/>
        </authorList>
    </citation>
    <scope>NUCLEOTIDE SEQUENCE</scope>
    <source>
        <strain evidence="3">ATCC30299</strain>
    </source>
</reference>
<dbReference type="GO" id="GO:0016491">
    <property type="term" value="F:oxidoreductase activity"/>
    <property type="evidence" value="ECO:0007669"/>
    <property type="project" value="UniProtKB-KW"/>
</dbReference>
<dbReference type="InterPro" id="IPR051019">
    <property type="entry name" value="VLCFA-Steroid_DH"/>
</dbReference>
<dbReference type="SUPFAM" id="SSF51735">
    <property type="entry name" value="NAD(P)-binding Rossmann-fold domains"/>
    <property type="match status" value="1"/>
</dbReference>
<protein>
    <submittedName>
        <fullName evidence="3">Uncharacterized protein</fullName>
    </submittedName>
</protein>
<evidence type="ECO:0000313" key="4">
    <source>
        <dbReference type="Proteomes" id="UP001162131"/>
    </source>
</evidence>
<dbReference type="EMBL" id="CAJZBQ010000057">
    <property type="protein sequence ID" value="CAG9333701.1"/>
    <property type="molecule type" value="Genomic_DNA"/>
</dbReference>
<dbReference type="InterPro" id="IPR002347">
    <property type="entry name" value="SDR_fam"/>
</dbReference>
<dbReference type="Proteomes" id="UP001162131">
    <property type="component" value="Unassembled WGS sequence"/>
</dbReference>
<comment type="similarity">
    <text evidence="1">Belongs to the short-chain dehydrogenases/reductases (SDR) family.</text>
</comment>